<evidence type="ECO:0000256" key="2">
    <source>
        <dbReference type="ARBA" id="ARBA00023125"/>
    </source>
</evidence>
<keyword evidence="7" id="KW-1185">Reference proteome</keyword>
<dbReference type="GO" id="GO:0000976">
    <property type="term" value="F:transcription cis-regulatory region binding"/>
    <property type="evidence" value="ECO:0007669"/>
    <property type="project" value="TreeGrafter"/>
</dbReference>
<evidence type="ECO:0000256" key="3">
    <source>
        <dbReference type="ARBA" id="ARBA00023163"/>
    </source>
</evidence>
<dbReference type="SMART" id="SM00354">
    <property type="entry name" value="HTH_LACI"/>
    <property type="match status" value="1"/>
</dbReference>
<dbReference type="InterPro" id="IPR010982">
    <property type="entry name" value="Lambda_DNA-bd_dom_sf"/>
</dbReference>
<evidence type="ECO:0000256" key="1">
    <source>
        <dbReference type="ARBA" id="ARBA00023015"/>
    </source>
</evidence>
<dbReference type="SUPFAM" id="SSF47413">
    <property type="entry name" value="lambda repressor-like DNA-binding domains"/>
    <property type="match status" value="1"/>
</dbReference>
<evidence type="ECO:0000313" key="7">
    <source>
        <dbReference type="Proteomes" id="UP000635606"/>
    </source>
</evidence>
<dbReference type="CDD" id="cd06296">
    <property type="entry name" value="PBP1_CatR-like"/>
    <property type="match status" value="1"/>
</dbReference>
<dbReference type="Gene3D" id="1.10.260.40">
    <property type="entry name" value="lambda repressor-like DNA-binding domains"/>
    <property type="match status" value="1"/>
</dbReference>
<gene>
    <name evidence="6" type="ORF">Voc01_067560</name>
</gene>
<dbReference type="InterPro" id="IPR000843">
    <property type="entry name" value="HTH_LacI"/>
</dbReference>
<dbReference type="GO" id="GO:0003700">
    <property type="term" value="F:DNA-binding transcription factor activity"/>
    <property type="evidence" value="ECO:0007669"/>
    <property type="project" value="TreeGrafter"/>
</dbReference>
<name>A0A8J3ZWV2_9ACTN</name>
<evidence type="ECO:0000313" key="6">
    <source>
        <dbReference type="EMBL" id="GIJ71839.1"/>
    </source>
</evidence>
<evidence type="ECO:0000259" key="4">
    <source>
        <dbReference type="PROSITE" id="PS50932"/>
    </source>
</evidence>
<reference evidence="6" key="1">
    <citation type="submission" date="2021-01" db="EMBL/GenBank/DDBJ databases">
        <title>Whole genome shotgun sequence of Virgisporangium ochraceum NBRC 16418.</title>
        <authorList>
            <person name="Komaki H."/>
            <person name="Tamura T."/>
        </authorList>
    </citation>
    <scope>NUCLEOTIDE SEQUENCE</scope>
    <source>
        <strain evidence="6">NBRC 16418</strain>
    </source>
</reference>
<organism evidence="6 7">
    <name type="scientific">Virgisporangium ochraceum</name>
    <dbReference type="NCBI Taxonomy" id="65505"/>
    <lineage>
        <taxon>Bacteria</taxon>
        <taxon>Bacillati</taxon>
        <taxon>Actinomycetota</taxon>
        <taxon>Actinomycetes</taxon>
        <taxon>Micromonosporales</taxon>
        <taxon>Micromonosporaceae</taxon>
        <taxon>Virgisporangium</taxon>
    </lineage>
</organism>
<dbReference type="AlphaFoldDB" id="A0A8J3ZWV2"/>
<keyword evidence="1" id="KW-0805">Transcription regulation</keyword>
<sequence length="354" mass="37520">MNDRRATMAEVAAAAGVSVPTVSKVVNGRPDVSPATRRRVEEVLRVRNYSPPRARTRDRVGLIDLVFIDLGSPWAMEILAGVEEVAHRADTGVVVSAVHGRKRTRPDRRWLEQLAARRSDGVLLVLSELSAAQQAQLDELGIPVVIVDPAGAPAPGVPSVGATNWAGGVAATEHLISLGHKRIAVIGGPTDVLCSRARVDGYRAAMNAAGLKIPAGYVRTGDFLSPTGYRETEVLLSQAKPPTAIFVCADQMALGAYEALYERGLRVPDDMSIVGFDDLEEARWGIPPLTTVRQPLLEMAGMGTRMLLTLINGEELDTLRVELSTSLVVRSSTSGVTAEPAVISLPGVGSAAGS</sequence>
<dbReference type="PANTHER" id="PTHR30146">
    <property type="entry name" value="LACI-RELATED TRANSCRIPTIONAL REPRESSOR"/>
    <property type="match status" value="1"/>
</dbReference>
<dbReference type="InterPro" id="IPR028082">
    <property type="entry name" value="Peripla_BP_I"/>
</dbReference>
<feature type="domain" description="HTH lacI-type" evidence="4">
    <location>
        <begin position="6"/>
        <end position="60"/>
    </location>
</feature>
<dbReference type="PROSITE" id="PS00356">
    <property type="entry name" value="HTH_LACI_1"/>
    <property type="match status" value="1"/>
</dbReference>
<accession>A0A8J3ZWV2</accession>
<dbReference type="SUPFAM" id="SSF53822">
    <property type="entry name" value="Periplasmic binding protein-like I"/>
    <property type="match status" value="1"/>
</dbReference>
<dbReference type="Proteomes" id="UP000635606">
    <property type="component" value="Unassembled WGS sequence"/>
</dbReference>
<protein>
    <submittedName>
        <fullName evidence="6">LacI family transcriptional regulator</fullName>
    </submittedName>
</protein>
<dbReference type="InterPro" id="IPR046335">
    <property type="entry name" value="LacI/GalR-like_sensor"/>
</dbReference>
<dbReference type="CDD" id="cd01392">
    <property type="entry name" value="HTH_LacI"/>
    <property type="match status" value="1"/>
</dbReference>
<dbReference type="PROSITE" id="PS50943">
    <property type="entry name" value="HTH_CROC1"/>
    <property type="match status" value="1"/>
</dbReference>
<dbReference type="RefSeq" id="WP_203931704.1">
    <property type="nucleotide sequence ID" value="NZ_BOPH01000092.1"/>
</dbReference>
<dbReference type="PANTHER" id="PTHR30146:SF153">
    <property type="entry name" value="LACTOSE OPERON REPRESSOR"/>
    <property type="match status" value="1"/>
</dbReference>
<dbReference type="Pfam" id="PF13377">
    <property type="entry name" value="Peripla_BP_3"/>
    <property type="match status" value="1"/>
</dbReference>
<keyword evidence="3" id="KW-0804">Transcription</keyword>
<dbReference type="EMBL" id="BOPH01000092">
    <property type="protein sequence ID" value="GIJ71839.1"/>
    <property type="molecule type" value="Genomic_DNA"/>
</dbReference>
<feature type="domain" description="HTH cro/C1-type" evidence="5">
    <location>
        <begin position="7"/>
        <end position="50"/>
    </location>
</feature>
<dbReference type="InterPro" id="IPR001387">
    <property type="entry name" value="Cro/C1-type_HTH"/>
</dbReference>
<dbReference type="Pfam" id="PF00356">
    <property type="entry name" value="LacI"/>
    <property type="match status" value="1"/>
</dbReference>
<dbReference type="PROSITE" id="PS50932">
    <property type="entry name" value="HTH_LACI_2"/>
    <property type="match status" value="1"/>
</dbReference>
<dbReference type="Gene3D" id="3.40.50.2300">
    <property type="match status" value="2"/>
</dbReference>
<keyword evidence="2" id="KW-0238">DNA-binding</keyword>
<proteinExistence type="predicted"/>
<comment type="caution">
    <text evidence="6">The sequence shown here is derived from an EMBL/GenBank/DDBJ whole genome shotgun (WGS) entry which is preliminary data.</text>
</comment>
<evidence type="ECO:0000259" key="5">
    <source>
        <dbReference type="PROSITE" id="PS50943"/>
    </source>
</evidence>